<evidence type="ECO:0000313" key="2">
    <source>
        <dbReference type="EMBL" id="CAG6469810.1"/>
    </source>
</evidence>
<dbReference type="EMBL" id="HBUE01163295">
    <property type="protein sequence ID" value="CAG6511321.1"/>
    <property type="molecule type" value="Transcribed_RNA"/>
</dbReference>
<reference evidence="2" key="1">
    <citation type="submission" date="2021-05" db="EMBL/GenBank/DDBJ databases">
        <authorList>
            <person name="Alioto T."/>
            <person name="Alioto T."/>
            <person name="Gomez Garrido J."/>
        </authorList>
    </citation>
    <scope>NUCLEOTIDE SEQUENCE</scope>
</reference>
<sequence>MGLDGLPLNGGRHQGLPDGQRDRRRGQCPRGEIHRNAVLLPDHAGLHRAGPQQGQPADGAAVDGPGSVLQQTWRRPDGTDLRPHHDLGTGRQARGRQRGVQLWQGRHVQPASGGPKVVVNPQLLPVQAGDHPNCRSGLVRWSALRDR</sequence>
<dbReference type="EMBL" id="HBUE01163294">
    <property type="protein sequence ID" value="CAG6511319.1"/>
    <property type="molecule type" value="Transcribed_RNA"/>
</dbReference>
<dbReference type="EMBL" id="HBUE01063855">
    <property type="protein sequence ID" value="CAG6469798.1"/>
    <property type="molecule type" value="Transcribed_RNA"/>
</dbReference>
<dbReference type="EMBL" id="HBUE01063861">
    <property type="protein sequence ID" value="CAG6469807.1"/>
    <property type="molecule type" value="Transcribed_RNA"/>
</dbReference>
<dbReference type="EMBL" id="HBUE01268520">
    <property type="protein sequence ID" value="CAG6562745.1"/>
    <property type="molecule type" value="Transcribed_RNA"/>
</dbReference>
<feature type="region of interest" description="Disordered" evidence="1">
    <location>
        <begin position="1"/>
        <end position="99"/>
    </location>
</feature>
<dbReference type="AlphaFoldDB" id="A0A8D8BA91"/>
<dbReference type="EMBL" id="HBUE01063860">
    <property type="protein sequence ID" value="CAG6469805.1"/>
    <property type="molecule type" value="Transcribed_RNA"/>
</dbReference>
<dbReference type="EMBL" id="HBUE01163296">
    <property type="protein sequence ID" value="CAG6511323.1"/>
    <property type="molecule type" value="Transcribed_RNA"/>
</dbReference>
<dbReference type="EMBL" id="HBUE01268518">
    <property type="protein sequence ID" value="CAG6562741.1"/>
    <property type="molecule type" value="Transcribed_RNA"/>
</dbReference>
<accession>A0A8D8BA91</accession>
<proteinExistence type="predicted"/>
<dbReference type="EMBL" id="HBUE01063856">
    <property type="protein sequence ID" value="CAG6469800.1"/>
    <property type="molecule type" value="Transcribed_RNA"/>
</dbReference>
<dbReference type="EMBL" id="HBUE01063857">
    <property type="protein sequence ID" value="CAG6469801.1"/>
    <property type="molecule type" value="Transcribed_RNA"/>
</dbReference>
<evidence type="ECO:0000256" key="1">
    <source>
        <dbReference type="SAM" id="MobiDB-lite"/>
    </source>
</evidence>
<dbReference type="EMBL" id="HBUE01163297">
    <property type="protein sequence ID" value="CAG6511325.1"/>
    <property type="molecule type" value="Transcribed_RNA"/>
</dbReference>
<name>A0A8D8BA91_CULPI</name>
<feature type="compositionally biased region" description="Basic and acidic residues" evidence="1">
    <location>
        <begin position="74"/>
        <end position="88"/>
    </location>
</feature>
<protein>
    <submittedName>
        <fullName evidence="2">(northern house mosquito) hypothetical protein</fullName>
    </submittedName>
</protein>
<dbReference type="EMBL" id="HBUE01268519">
    <property type="protein sequence ID" value="CAG6562743.1"/>
    <property type="molecule type" value="Transcribed_RNA"/>
</dbReference>
<dbReference type="EMBL" id="HBUE01063859">
    <property type="protein sequence ID" value="CAG6469804.1"/>
    <property type="molecule type" value="Transcribed_RNA"/>
</dbReference>
<organism evidence="2">
    <name type="scientific">Culex pipiens</name>
    <name type="common">House mosquito</name>
    <dbReference type="NCBI Taxonomy" id="7175"/>
    <lineage>
        <taxon>Eukaryota</taxon>
        <taxon>Metazoa</taxon>
        <taxon>Ecdysozoa</taxon>
        <taxon>Arthropoda</taxon>
        <taxon>Hexapoda</taxon>
        <taxon>Insecta</taxon>
        <taxon>Pterygota</taxon>
        <taxon>Neoptera</taxon>
        <taxon>Endopterygota</taxon>
        <taxon>Diptera</taxon>
        <taxon>Nematocera</taxon>
        <taxon>Culicoidea</taxon>
        <taxon>Culicidae</taxon>
        <taxon>Culicinae</taxon>
        <taxon>Culicini</taxon>
        <taxon>Culex</taxon>
        <taxon>Culex</taxon>
    </lineage>
</organism>
<dbReference type="EMBL" id="HBUE01063862">
    <property type="protein sequence ID" value="CAG6469810.1"/>
    <property type="molecule type" value="Transcribed_RNA"/>
</dbReference>
<dbReference type="EMBL" id="HBUE01268521">
    <property type="protein sequence ID" value="CAG6562747.1"/>
    <property type="molecule type" value="Transcribed_RNA"/>
</dbReference>